<keyword evidence="3" id="KW-1185">Reference proteome</keyword>
<feature type="region of interest" description="Disordered" evidence="1">
    <location>
        <begin position="169"/>
        <end position="191"/>
    </location>
</feature>
<gene>
    <name evidence="2" type="ORF">B0A55_12544</name>
</gene>
<evidence type="ECO:0000313" key="2">
    <source>
        <dbReference type="EMBL" id="TKA53488.1"/>
    </source>
</evidence>
<evidence type="ECO:0000313" key="3">
    <source>
        <dbReference type="Proteomes" id="UP000309340"/>
    </source>
</evidence>
<feature type="compositionally biased region" description="Acidic residues" evidence="1">
    <location>
        <begin position="36"/>
        <end position="51"/>
    </location>
</feature>
<feature type="region of interest" description="Disordered" evidence="1">
    <location>
        <begin position="1"/>
        <end position="51"/>
    </location>
</feature>
<dbReference type="EMBL" id="NAJQ01001753">
    <property type="protein sequence ID" value="TKA53488.1"/>
    <property type="molecule type" value="Genomic_DNA"/>
</dbReference>
<sequence>MDPIQHICNKLNAERARYQRAPSTNEPPPPYTPSDTDSDNDGDDDPEAADEDAITSSPLRLTINAAHQIQGSNNLVPTSPSALADASKFSALLLAAVNQLNAAPDAKRRLKVDLTINCGITVIGDRNVIGNVGLKPKSQLPAQAVAMPGADAAVVASVLGGSAVAGAKRNADERDDVVDEEEPDAKRICSA</sequence>
<name>A0A4U0VV52_9PEZI</name>
<dbReference type="Proteomes" id="UP000309340">
    <property type="component" value="Unassembled WGS sequence"/>
</dbReference>
<accession>A0A4U0VV52</accession>
<protein>
    <submittedName>
        <fullName evidence="2">Uncharacterized protein</fullName>
    </submittedName>
</protein>
<reference evidence="2 3" key="1">
    <citation type="submission" date="2017-03" db="EMBL/GenBank/DDBJ databases">
        <title>Genomes of endolithic fungi from Antarctica.</title>
        <authorList>
            <person name="Coleine C."/>
            <person name="Masonjones S."/>
            <person name="Stajich J.E."/>
        </authorList>
    </citation>
    <scope>NUCLEOTIDE SEQUENCE [LARGE SCALE GENOMIC DNA]</scope>
    <source>
        <strain evidence="2 3">CCFEE 5184</strain>
    </source>
</reference>
<evidence type="ECO:0000256" key="1">
    <source>
        <dbReference type="SAM" id="MobiDB-lite"/>
    </source>
</evidence>
<organism evidence="2 3">
    <name type="scientific">Friedmanniomyces simplex</name>
    <dbReference type="NCBI Taxonomy" id="329884"/>
    <lineage>
        <taxon>Eukaryota</taxon>
        <taxon>Fungi</taxon>
        <taxon>Dikarya</taxon>
        <taxon>Ascomycota</taxon>
        <taxon>Pezizomycotina</taxon>
        <taxon>Dothideomycetes</taxon>
        <taxon>Dothideomycetidae</taxon>
        <taxon>Mycosphaerellales</taxon>
        <taxon>Teratosphaeriaceae</taxon>
        <taxon>Friedmanniomyces</taxon>
    </lineage>
</organism>
<dbReference type="OrthoDB" id="3942467at2759"/>
<comment type="caution">
    <text evidence="2">The sequence shown here is derived from an EMBL/GenBank/DDBJ whole genome shotgun (WGS) entry which is preliminary data.</text>
</comment>
<dbReference type="AlphaFoldDB" id="A0A4U0VV52"/>
<feature type="compositionally biased region" description="Acidic residues" evidence="1">
    <location>
        <begin position="173"/>
        <end position="183"/>
    </location>
</feature>
<proteinExistence type="predicted"/>